<organism evidence="2 3">
    <name type="scientific">Lancefieldella parvula</name>
    <dbReference type="NCBI Taxonomy" id="1382"/>
    <lineage>
        <taxon>Bacteria</taxon>
        <taxon>Bacillati</taxon>
        <taxon>Actinomycetota</taxon>
        <taxon>Coriobacteriia</taxon>
        <taxon>Coriobacteriales</taxon>
        <taxon>Atopobiaceae</taxon>
        <taxon>Lancefieldella</taxon>
    </lineage>
</organism>
<dbReference type="PIRSF" id="PIRSF027386">
    <property type="entry name" value="UCP027386_ABC_sbc_TM0202"/>
    <property type="match status" value="1"/>
</dbReference>
<dbReference type="Pfam" id="PF09084">
    <property type="entry name" value="NMT1"/>
    <property type="match status" value="1"/>
</dbReference>
<protein>
    <submittedName>
        <fullName evidence="2">ABC transporter substrate-binding protein</fullName>
    </submittedName>
</protein>
<evidence type="ECO:0000313" key="3">
    <source>
        <dbReference type="Proteomes" id="UP000831562"/>
    </source>
</evidence>
<evidence type="ECO:0000313" key="2">
    <source>
        <dbReference type="EMBL" id="UQF77696.1"/>
    </source>
</evidence>
<gene>
    <name evidence="2" type="ORF">M3I19_05245</name>
</gene>
<accession>A0A9E7DB19</accession>
<dbReference type="EMBL" id="CP097092">
    <property type="protein sequence ID" value="UQF77696.1"/>
    <property type="molecule type" value="Genomic_DNA"/>
</dbReference>
<reference evidence="2" key="1">
    <citation type="submission" date="2022-05" db="EMBL/GenBank/DDBJ databases">
        <title>Using nanopore sequencing to obtain complete genomes from saliva samples.</title>
        <authorList>
            <person name="Baker J.L."/>
        </authorList>
    </citation>
    <scope>NUCLEOTIDE SEQUENCE</scope>
    <source>
        <strain evidence="2">JCVI-JB-Lp32</strain>
    </source>
</reference>
<sequence length="338" mass="35702">MDRRSFLKLAGLIPATALFGCKGTDQEKSQDATKDEAKKSDPVAVKVATLKGPTAMGLVKFMSEVEAQNITDNNYSFEILDAPDQVVAKVAQGDVDVASIPANLAATLFNKTKGAYKVACLNVLNVLYIVETGSAISKLTDLKGKTLYASGKGAVPEYTLSYLLSKNGMTLGEDVQVEWKSEHTECVAALAQDPEGIALLPQPFVTVAQTKNSQIRVAIDLGAEWEAVNPQSKLIAGVTIISSKLISDSPDAVTALLSHYKDSVAFAVDHPDDAATLVGKYGIVPEPIAKVALPKCNITYIDGADMKSALSSYLGILAEANPQSVGGQVPGDDFYFGA</sequence>
<name>A0A9E7DB19_9ACTN</name>
<dbReference type="Proteomes" id="UP000831562">
    <property type="component" value="Chromosome"/>
</dbReference>
<proteinExistence type="predicted"/>
<dbReference type="SUPFAM" id="SSF53850">
    <property type="entry name" value="Periplasmic binding protein-like II"/>
    <property type="match status" value="1"/>
</dbReference>
<feature type="domain" description="SsuA/THI5-like" evidence="1">
    <location>
        <begin position="84"/>
        <end position="274"/>
    </location>
</feature>
<dbReference type="InterPro" id="IPR015168">
    <property type="entry name" value="SsuA/THI5"/>
</dbReference>
<dbReference type="InterPro" id="IPR027024">
    <property type="entry name" value="UCP027386_ABC_sbc_TM0202"/>
</dbReference>
<dbReference type="PANTHER" id="PTHR30024">
    <property type="entry name" value="ALIPHATIC SULFONATES-BINDING PROTEIN-RELATED"/>
    <property type="match status" value="1"/>
</dbReference>
<dbReference type="PROSITE" id="PS51257">
    <property type="entry name" value="PROKAR_LIPOPROTEIN"/>
    <property type="match status" value="1"/>
</dbReference>
<dbReference type="PANTHER" id="PTHR30024:SF46">
    <property type="entry name" value="ABC TRANSPORTER, SUBSTRATE-BINDING LIPOPROTEIN"/>
    <property type="match status" value="1"/>
</dbReference>
<dbReference type="AlphaFoldDB" id="A0A9E7DB19"/>
<evidence type="ECO:0000259" key="1">
    <source>
        <dbReference type="Pfam" id="PF09084"/>
    </source>
</evidence>
<dbReference type="Gene3D" id="3.40.190.10">
    <property type="entry name" value="Periplasmic binding protein-like II"/>
    <property type="match status" value="2"/>
</dbReference>